<dbReference type="Pfam" id="PF11350">
    <property type="entry name" value="DUF3152"/>
    <property type="match status" value="1"/>
</dbReference>
<keyword evidence="3" id="KW-1185">Reference proteome</keyword>
<evidence type="ECO:0000259" key="1">
    <source>
        <dbReference type="Pfam" id="PF11350"/>
    </source>
</evidence>
<accession>A0A1C4WLI7</accession>
<dbReference type="InterPro" id="IPR022603">
    <property type="entry name" value="DUF3152"/>
</dbReference>
<proteinExistence type="predicted"/>
<dbReference type="STRING" id="121616.GA0070216_103439"/>
<dbReference type="SUPFAM" id="SSF55486">
    <property type="entry name" value="Metalloproteases ('zincins'), catalytic domain"/>
    <property type="match status" value="1"/>
</dbReference>
<gene>
    <name evidence="2" type="ORF">GA0070216_103439</name>
</gene>
<reference evidence="3" key="1">
    <citation type="submission" date="2016-06" db="EMBL/GenBank/DDBJ databases">
        <authorList>
            <person name="Varghese N."/>
            <person name="Submissions Spin"/>
        </authorList>
    </citation>
    <scope>NUCLEOTIDE SEQUENCE [LARGE SCALE GENOMIC DNA]</scope>
    <source>
        <strain evidence="3">DSM 44100</strain>
    </source>
</reference>
<feature type="domain" description="DUF3152" evidence="1">
    <location>
        <begin position="155"/>
        <end position="330"/>
    </location>
</feature>
<sequence>MAARGGILTRMSALLRHGPRWSRGIRRPRTALRRPSVVIGRSRPAVLATVLLLVVVSGGLAVTTGARPGAGRPVTHPVATSAGPPGAAFSTGYAPGAAEATGPVVELGRAGVADVSGLLGPSTAAGPVPPFTMPSAEQPGGVVPTTTVPPLALSGPVPAAGRGTFGYDDRAGATLGRSGVLRRYRVAVENGSGEDVRDFSDQVQAALTGPGSWVDGGQLRLRRVPGDAPYDFTVQLATRSTAGRLCRAGGVDIRVGGVPYTSCRAPGRVILNLDRWRTSVPHFVRAGVPLALYRTYVVNHEVGHQLGHRHEGCPGAGRPAPVMQQQSLFLRGCTANPWPYLDGRRYAGPAL</sequence>
<protein>
    <recommendedName>
        <fullName evidence="1">DUF3152 domain-containing protein</fullName>
    </recommendedName>
</protein>
<evidence type="ECO:0000313" key="3">
    <source>
        <dbReference type="Proteomes" id="UP000198797"/>
    </source>
</evidence>
<organism evidence="2 3">
    <name type="scientific">Micromonospora matsumotoense</name>
    <dbReference type="NCBI Taxonomy" id="121616"/>
    <lineage>
        <taxon>Bacteria</taxon>
        <taxon>Bacillati</taxon>
        <taxon>Actinomycetota</taxon>
        <taxon>Actinomycetes</taxon>
        <taxon>Micromonosporales</taxon>
        <taxon>Micromonosporaceae</taxon>
        <taxon>Micromonospora</taxon>
    </lineage>
</organism>
<dbReference type="Proteomes" id="UP000198797">
    <property type="component" value="Unassembled WGS sequence"/>
</dbReference>
<evidence type="ECO:0000313" key="2">
    <source>
        <dbReference type="EMBL" id="SCE97097.1"/>
    </source>
</evidence>
<name>A0A1C4WLI7_9ACTN</name>
<dbReference type="AlphaFoldDB" id="A0A1C4WLI7"/>
<dbReference type="EMBL" id="FMCU01000003">
    <property type="protein sequence ID" value="SCE97097.1"/>
    <property type="molecule type" value="Genomic_DNA"/>
</dbReference>